<feature type="compositionally biased region" description="Polar residues" evidence="1">
    <location>
        <begin position="7"/>
        <end position="17"/>
    </location>
</feature>
<feature type="region of interest" description="Disordered" evidence="1">
    <location>
        <begin position="1"/>
        <end position="41"/>
    </location>
</feature>
<protein>
    <submittedName>
        <fullName evidence="2">Uncharacterized protein</fullName>
    </submittedName>
</protein>
<evidence type="ECO:0000313" key="3">
    <source>
        <dbReference type="Proteomes" id="UP001597101"/>
    </source>
</evidence>
<keyword evidence="3" id="KW-1185">Reference proteome</keyword>
<evidence type="ECO:0000313" key="2">
    <source>
        <dbReference type="EMBL" id="MFD0917696.1"/>
    </source>
</evidence>
<comment type="caution">
    <text evidence="2">The sequence shown here is derived from an EMBL/GenBank/DDBJ whole genome shotgun (WGS) entry which is preliminary data.</text>
</comment>
<name>A0ABW3FLT5_9HYPH</name>
<organism evidence="2 3">
    <name type="scientific">Pseudahrensia aquimaris</name>
    <dbReference type="NCBI Taxonomy" id="744461"/>
    <lineage>
        <taxon>Bacteria</taxon>
        <taxon>Pseudomonadati</taxon>
        <taxon>Pseudomonadota</taxon>
        <taxon>Alphaproteobacteria</taxon>
        <taxon>Hyphomicrobiales</taxon>
        <taxon>Ahrensiaceae</taxon>
        <taxon>Pseudahrensia</taxon>
    </lineage>
</organism>
<gene>
    <name evidence="2" type="ORF">ACFQ14_14935</name>
</gene>
<reference evidence="3" key="1">
    <citation type="journal article" date="2019" name="Int. J. Syst. Evol. Microbiol.">
        <title>The Global Catalogue of Microorganisms (GCM) 10K type strain sequencing project: providing services to taxonomists for standard genome sequencing and annotation.</title>
        <authorList>
            <consortium name="The Broad Institute Genomics Platform"/>
            <consortium name="The Broad Institute Genome Sequencing Center for Infectious Disease"/>
            <person name="Wu L."/>
            <person name="Ma J."/>
        </authorList>
    </citation>
    <scope>NUCLEOTIDE SEQUENCE [LARGE SCALE GENOMIC DNA]</scope>
    <source>
        <strain evidence="3">CCUG 60023</strain>
    </source>
</reference>
<sequence>MADESASKANQYEQRQPSGFGERIEPQKPEPAEQRHDEQITQIEQCPLTDNLLPTVWRKETVIVAIQRVIMMLSQPFFGLGICSLKNCQNRRSADEGRDQAKSCG</sequence>
<dbReference type="Proteomes" id="UP001597101">
    <property type="component" value="Unassembled WGS sequence"/>
</dbReference>
<proteinExistence type="predicted"/>
<dbReference type="EMBL" id="JBHTJV010000025">
    <property type="protein sequence ID" value="MFD0917696.1"/>
    <property type="molecule type" value="Genomic_DNA"/>
</dbReference>
<feature type="compositionally biased region" description="Basic and acidic residues" evidence="1">
    <location>
        <begin position="22"/>
        <end position="39"/>
    </location>
</feature>
<dbReference type="RefSeq" id="WP_377213550.1">
    <property type="nucleotide sequence ID" value="NZ_JBHTJV010000025.1"/>
</dbReference>
<evidence type="ECO:0000256" key="1">
    <source>
        <dbReference type="SAM" id="MobiDB-lite"/>
    </source>
</evidence>
<accession>A0ABW3FLT5</accession>